<reference evidence="2" key="1">
    <citation type="journal article" date="2022" name="Mol. Ecol. Resour.">
        <title>The genomes of chicory, endive, great burdock and yacon provide insights into Asteraceae palaeo-polyploidization history and plant inulin production.</title>
        <authorList>
            <person name="Fan W."/>
            <person name="Wang S."/>
            <person name="Wang H."/>
            <person name="Wang A."/>
            <person name="Jiang F."/>
            <person name="Liu H."/>
            <person name="Zhao H."/>
            <person name="Xu D."/>
            <person name="Zhang Y."/>
        </authorList>
    </citation>
    <scope>NUCLEOTIDE SEQUENCE [LARGE SCALE GENOMIC DNA]</scope>
    <source>
        <strain evidence="2">cv. Yunnan</strain>
    </source>
</reference>
<protein>
    <submittedName>
        <fullName evidence="1">Uncharacterized protein</fullName>
    </submittedName>
</protein>
<proteinExistence type="predicted"/>
<evidence type="ECO:0000313" key="1">
    <source>
        <dbReference type="EMBL" id="KAI3802227.1"/>
    </source>
</evidence>
<evidence type="ECO:0000313" key="2">
    <source>
        <dbReference type="Proteomes" id="UP001056120"/>
    </source>
</evidence>
<name>A0ACB9I592_9ASTR</name>
<dbReference type="EMBL" id="CM042027">
    <property type="protein sequence ID" value="KAI3802227.1"/>
    <property type="molecule type" value="Genomic_DNA"/>
</dbReference>
<reference evidence="1 2" key="2">
    <citation type="journal article" date="2022" name="Mol. Ecol. Resour.">
        <title>The genomes of chicory, endive, great burdock and yacon provide insights into Asteraceae paleo-polyploidization history and plant inulin production.</title>
        <authorList>
            <person name="Fan W."/>
            <person name="Wang S."/>
            <person name="Wang H."/>
            <person name="Wang A."/>
            <person name="Jiang F."/>
            <person name="Liu H."/>
            <person name="Zhao H."/>
            <person name="Xu D."/>
            <person name="Zhang Y."/>
        </authorList>
    </citation>
    <scope>NUCLEOTIDE SEQUENCE [LARGE SCALE GENOMIC DNA]</scope>
    <source>
        <strain evidence="2">cv. Yunnan</strain>
        <tissue evidence="1">Leaves</tissue>
    </source>
</reference>
<organism evidence="1 2">
    <name type="scientific">Smallanthus sonchifolius</name>
    <dbReference type="NCBI Taxonomy" id="185202"/>
    <lineage>
        <taxon>Eukaryota</taxon>
        <taxon>Viridiplantae</taxon>
        <taxon>Streptophyta</taxon>
        <taxon>Embryophyta</taxon>
        <taxon>Tracheophyta</taxon>
        <taxon>Spermatophyta</taxon>
        <taxon>Magnoliopsida</taxon>
        <taxon>eudicotyledons</taxon>
        <taxon>Gunneridae</taxon>
        <taxon>Pentapetalae</taxon>
        <taxon>asterids</taxon>
        <taxon>campanulids</taxon>
        <taxon>Asterales</taxon>
        <taxon>Asteraceae</taxon>
        <taxon>Asteroideae</taxon>
        <taxon>Heliantheae alliance</taxon>
        <taxon>Millerieae</taxon>
        <taxon>Smallanthus</taxon>
    </lineage>
</organism>
<sequence>MAKNTIKPLNPMAPPYLKLPPTQFYINPFPHPTPPLISYNVQYFQPRRSFPHPSSLTPVPTGPRIPRPRRRRRVNKVGGGGVTGRKRWKNRSDFTNGANAGFGFVNFTNSKAALRFRDAFHGKRWELSSDSPKVAEISRARIQGKKAIVNHFKMACFACASDEDLPVLFEPA</sequence>
<comment type="caution">
    <text evidence="1">The sequence shown here is derived from an EMBL/GenBank/DDBJ whole genome shotgun (WGS) entry which is preliminary data.</text>
</comment>
<keyword evidence="2" id="KW-1185">Reference proteome</keyword>
<accession>A0ACB9I592</accession>
<gene>
    <name evidence="1" type="ORF">L1987_30357</name>
</gene>
<dbReference type="Proteomes" id="UP001056120">
    <property type="component" value="Linkage Group LG10"/>
</dbReference>